<sequence length="90" mass="9627">MISSILTTRFLFDLRQNVNPTNVLQLTMSDSRIIEDFGANLDLNIPIGTAGALGPDDDAIDDSDSPMATDGESLTAGLKESSARDPEVEE</sequence>
<feature type="compositionally biased region" description="Acidic residues" evidence="1">
    <location>
        <begin position="55"/>
        <end position="64"/>
    </location>
</feature>
<name>A0A165HHS1_9APHY</name>
<dbReference type="GeneID" id="63831116"/>
<accession>A0A165HHS1</accession>
<organism evidence="2 3">
    <name type="scientific">Laetiporus sulphureus 93-53</name>
    <dbReference type="NCBI Taxonomy" id="1314785"/>
    <lineage>
        <taxon>Eukaryota</taxon>
        <taxon>Fungi</taxon>
        <taxon>Dikarya</taxon>
        <taxon>Basidiomycota</taxon>
        <taxon>Agaricomycotina</taxon>
        <taxon>Agaricomycetes</taxon>
        <taxon>Polyporales</taxon>
        <taxon>Laetiporus</taxon>
    </lineage>
</organism>
<keyword evidence="3" id="KW-1185">Reference proteome</keyword>
<feature type="region of interest" description="Disordered" evidence="1">
    <location>
        <begin position="52"/>
        <end position="90"/>
    </location>
</feature>
<feature type="compositionally biased region" description="Basic and acidic residues" evidence="1">
    <location>
        <begin position="81"/>
        <end position="90"/>
    </location>
</feature>
<evidence type="ECO:0000313" key="3">
    <source>
        <dbReference type="Proteomes" id="UP000076871"/>
    </source>
</evidence>
<dbReference type="EMBL" id="KV427606">
    <property type="protein sequence ID" value="KZT11749.1"/>
    <property type="molecule type" value="Genomic_DNA"/>
</dbReference>
<protein>
    <submittedName>
        <fullName evidence="2">Uncharacterized protein</fullName>
    </submittedName>
</protein>
<dbReference type="InParanoid" id="A0A165HHS1"/>
<dbReference type="Proteomes" id="UP000076871">
    <property type="component" value="Unassembled WGS sequence"/>
</dbReference>
<evidence type="ECO:0000256" key="1">
    <source>
        <dbReference type="SAM" id="MobiDB-lite"/>
    </source>
</evidence>
<gene>
    <name evidence="2" type="ORF">LAESUDRAFT_808739</name>
</gene>
<dbReference type="RefSeq" id="XP_040769397.1">
    <property type="nucleotide sequence ID" value="XM_040914088.1"/>
</dbReference>
<dbReference type="AlphaFoldDB" id="A0A165HHS1"/>
<reference evidence="2 3" key="1">
    <citation type="journal article" date="2016" name="Mol. Biol. Evol.">
        <title>Comparative Genomics of Early-Diverging Mushroom-Forming Fungi Provides Insights into the Origins of Lignocellulose Decay Capabilities.</title>
        <authorList>
            <person name="Nagy L.G."/>
            <person name="Riley R."/>
            <person name="Tritt A."/>
            <person name="Adam C."/>
            <person name="Daum C."/>
            <person name="Floudas D."/>
            <person name="Sun H."/>
            <person name="Yadav J.S."/>
            <person name="Pangilinan J."/>
            <person name="Larsson K.H."/>
            <person name="Matsuura K."/>
            <person name="Barry K."/>
            <person name="Labutti K."/>
            <person name="Kuo R."/>
            <person name="Ohm R.A."/>
            <person name="Bhattacharya S.S."/>
            <person name="Shirouzu T."/>
            <person name="Yoshinaga Y."/>
            <person name="Martin F.M."/>
            <person name="Grigoriev I.V."/>
            <person name="Hibbett D.S."/>
        </authorList>
    </citation>
    <scope>NUCLEOTIDE SEQUENCE [LARGE SCALE GENOMIC DNA]</scope>
    <source>
        <strain evidence="2 3">93-53</strain>
    </source>
</reference>
<proteinExistence type="predicted"/>
<evidence type="ECO:0000313" key="2">
    <source>
        <dbReference type="EMBL" id="KZT11749.1"/>
    </source>
</evidence>
<feature type="non-terminal residue" evidence="2">
    <location>
        <position position="90"/>
    </location>
</feature>